<reference evidence="1" key="1">
    <citation type="submission" date="2018-06" db="EMBL/GenBank/DDBJ databases">
        <authorList>
            <person name="Zhirakovskaya E."/>
        </authorList>
    </citation>
    <scope>NUCLEOTIDE SEQUENCE</scope>
</reference>
<sequence length="62" mass="7397">MEYMKIHYHAYRMARRGDRQFSRALVKLALMYIKSDSLLPPGLKRFFLLLMPARGKHPMSEQ</sequence>
<dbReference type="EMBL" id="UOFY01000051">
    <property type="protein sequence ID" value="VAX10460.1"/>
    <property type="molecule type" value="Genomic_DNA"/>
</dbReference>
<organism evidence="1">
    <name type="scientific">hydrothermal vent metagenome</name>
    <dbReference type="NCBI Taxonomy" id="652676"/>
    <lineage>
        <taxon>unclassified sequences</taxon>
        <taxon>metagenomes</taxon>
        <taxon>ecological metagenomes</taxon>
    </lineage>
</organism>
<evidence type="ECO:0000313" key="1">
    <source>
        <dbReference type="EMBL" id="VAX10460.1"/>
    </source>
</evidence>
<name>A0A3B1BIR8_9ZZZZ</name>
<protein>
    <submittedName>
        <fullName evidence="1">Uncharacterized protein</fullName>
    </submittedName>
</protein>
<dbReference type="AlphaFoldDB" id="A0A3B1BIR8"/>
<gene>
    <name evidence="1" type="ORF">MNBD_GAMMA25-1380</name>
</gene>
<proteinExistence type="predicted"/>
<accession>A0A3B1BIR8</accession>